<keyword evidence="3" id="KW-1185">Reference proteome</keyword>
<accession>A0A8H7PP38</accession>
<evidence type="ECO:0000313" key="2">
    <source>
        <dbReference type="EMBL" id="KAG2177358.1"/>
    </source>
</evidence>
<gene>
    <name evidence="2" type="ORF">INT43_008015</name>
</gene>
<feature type="region of interest" description="Disordered" evidence="1">
    <location>
        <begin position="30"/>
        <end position="69"/>
    </location>
</feature>
<dbReference type="EMBL" id="JAEPQZ010000009">
    <property type="protein sequence ID" value="KAG2177358.1"/>
    <property type="molecule type" value="Genomic_DNA"/>
</dbReference>
<comment type="caution">
    <text evidence="2">The sequence shown here is derived from an EMBL/GenBank/DDBJ whole genome shotgun (WGS) entry which is preliminary data.</text>
</comment>
<dbReference type="OrthoDB" id="10343643at2759"/>
<evidence type="ECO:0000256" key="1">
    <source>
        <dbReference type="SAM" id="MobiDB-lite"/>
    </source>
</evidence>
<name>A0A8H7PP38_MORIS</name>
<feature type="compositionally biased region" description="Low complexity" evidence="1">
    <location>
        <begin position="52"/>
        <end position="69"/>
    </location>
</feature>
<protein>
    <submittedName>
        <fullName evidence="2">Uncharacterized protein</fullName>
    </submittedName>
</protein>
<dbReference type="AlphaFoldDB" id="A0A8H7PP38"/>
<dbReference type="Proteomes" id="UP000654370">
    <property type="component" value="Unassembled WGS sequence"/>
</dbReference>
<reference evidence="2" key="1">
    <citation type="submission" date="2020-12" db="EMBL/GenBank/DDBJ databases">
        <title>Metabolic potential, ecology and presence of endohyphal bacteria is reflected in genomic diversity of Mucoromycotina.</title>
        <authorList>
            <person name="Muszewska A."/>
            <person name="Okrasinska A."/>
            <person name="Steczkiewicz K."/>
            <person name="Drgas O."/>
            <person name="Orlowska M."/>
            <person name="Perlinska-Lenart U."/>
            <person name="Aleksandrzak-Piekarczyk T."/>
            <person name="Szatraj K."/>
            <person name="Zielenkiewicz U."/>
            <person name="Pilsyk S."/>
            <person name="Malc E."/>
            <person name="Mieczkowski P."/>
            <person name="Kruszewska J.S."/>
            <person name="Biernat P."/>
            <person name="Pawlowska J."/>
        </authorList>
    </citation>
    <scope>NUCLEOTIDE SEQUENCE</scope>
    <source>
        <strain evidence="2">WA0000067209</strain>
    </source>
</reference>
<evidence type="ECO:0000313" key="3">
    <source>
        <dbReference type="Proteomes" id="UP000654370"/>
    </source>
</evidence>
<proteinExistence type="predicted"/>
<organism evidence="2 3">
    <name type="scientific">Mortierella isabellina</name>
    <name type="common">Filamentous fungus</name>
    <name type="synonym">Umbelopsis isabellina</name>
    <dbReference type="NCBI Taxonomy" id="91625"/>
    <lineage>
        <taxon>Eukaryota</taxon>
        <taxon>Fungi</taxon>
        <taxon>Fungi incertae sedis</taxon>
        <taxon>Mucoromycota</taxon>
        <taxon>Mucoromycotina</taxon>
        <taxon>Umbelopsidomycetes</taxon>
        <taxon>Umbelopsidales</taxon>
        <taxon>Umbelopsidaceae</taxon>
        <taxon>Umbelopsis</taxon>
    </lineage>
</organism>
<sequence>MNSNTPTQDDTTIGQSHYNRALWEWTNNQLKQARRKSDEDYVRRSGYKPRTHQQQQRQATATQSSSCVS</sequence>